<dbReference type="STRING" id="930128.SAMN05192532_104114"/>
<evidence type="ECO:0000256" key="1">
    <source>
        <dbReference type="ARBA" id="ARBA00022741"/>
    </source>
</evidence>
<gene>
    <name evidence="8" type="ORF">SAMN05192532_104114</name>
</gene>
<evidence type="ECO:0000259" key="7">
    <source>
        <dbReference type="PROSITE" id="PS51198"/>
    </source>
</evidence>
<evidence type="ECO:0000313" key="8">
    <source>
        <dbReference type="EMBL" id="SFE80681.1"/>
    </source>
</evidence>
<dbReference type="GO" id="GO:0016787">
    <property type="term" value="F:hydrolase activity"/>
    <property type="evidence" value="ECO:0007669"/>
    <property type="project" value="UniProtKB-UniRule"/>
</dbReference>
<dbReference type="InterPro" id="IPR014016">
    <property type="entry name" value="UvrD-like_ATP-bd"/>
</dbReference>
<dbReference type="PANTHER" id="PTHR11070:SF2">
    <property type="entry name" value="ATP-DEPENDENT DNA HELICASE SRS2"/>
    <property type="match status" value="1"/>
</dbReference>
<dbReference type="PROSITE" id="PS51198">
    <property type="entry name" value="UVRD_HELICASE_ATP_BIND"/>
    <property type="match status" value="1"/>
</dbReference>
<accession>A0A1I2DK47</accession>
<keyword evidence="4 5" id="KW-0067">ATP-binding</keyword>
<dbReference type="GO" id="GO:0005524">
    <property type="term" value="F:ATP binding"/>
    <property type="evidence" value="ECO:0007669"/>
    <property type="project" value="UniProtKB-UniRule"/>
</dbReference>
<dbReference type="GO" id="GO:0003677">
    <property type="term" value="F:DNA binding"/>
    <property type="evidence" value="ECO:0007669"/>
    <property type="project" value="InterPro"/>
</dbReference>
<dbReference type="Pfam" id="PF13538">
    <property type="entry name" value="UvrD_C_2"/>
    <property type="match status" value="1"/>
</dbReference>
<reference evidence="8 9" key="1">
    <citation type="submission" date="2016-10" db="EMBL/GenBank/DDBJ databases">
        <authorList>
            <person name="de Groot N.N."/>
        </authorList>
    </citation>
    <scope>NUCLEOTIDE SEQUENCE [LARGE SCALE GENOMIC DNA]</scope>
    <source>
        <strain evidence="8 9">DSM 23995</strain>
    </source>
</reference>
<keyword evidence="9" id="KW-1185">Reference proteome</keyword>
<evidence type="ECO:0000256" key="4">
    <source>
        <dbReference type="ARBA" id="ARBA00022840"/>
    </source>
</evidence>
<keyword evidence="1 5" id="KW-0547">Nucleotide-binding</keyword>
<sequence>MSDTLNRKAILEDEENIVVSAGAGSGKTTILINKLNLEIEENKTHYKVAAVTFTNKAAEELKDKLGKAAQGHFFGTNDSFVEQEVIRPFIKDAYGNKFSGDFETEYYTTKFRSFQKGLKELKNKNILGTYYEKKRNFKFELAIDILNNSASAKQYLQAKYFRIFIDEYQDSDTDMHSFFMYLKEHLHINMFIVGDPKQSIYEWRGANPENFRNLLVSGHEFNTYELTQNFRCSISIQNYANLFFTHTCKQFQRREEKVVDVIGLTNSYTLEDLYDNNYLDPNKELTILRRKRNDAENIAINMNKHGHNFSYIPRTPLDKATKNSRVLKELAAYSKDKKHSVYHVINNLGIDLSAKEIREIESEIDILKNDHVNYRQITGMLEKLSSLLQINILEDELDSFTKVIYTDEYDVAFKGDSSINKAMTLHSSKGLEFDQVLFFASDLKVFKGEDLNEHYVATTRGKEKLIIVLDEESYLNYLQELIQGLGLDSLDELIKII</sequence>
<dbReference type="InterPro" id="IPR027417">
    <property type="entry name" value="P-loop_NTPase"/>
</dbReference>
<keyword evidence="6" id="KW-0175">Coiled coil</keyword>
<dbReference type="CDD" id="cd17932">
    <property type="entry name" value="DEXQc_UvrD"/>
    <property type="match status" value="1"/>
</dbReference>
<protein>
    <submittedName>
        <fullName evidence="8">UvrD-like helicase C-terminal domain-containing protein</fullName>
    </submittedName>
</protein>
<dbReference type="Proteomes" id="UP000199516">
    <property type="component" value="Unassembled WGS sequence"/>
</dbReference>
<dbReference type="AlphaFoldDB" id="A0A1I2DK47"/>
<dbReference type="SUPFAM" id="SSF52540">
    <property type="entry name" value="P-loop containing nucleoside triphosphate hydrolases"/>
    <property type="match status" value="1"/>
</dbReference>
<name>A0A1I2DK47_9BACI</name>
<evidence type="ECO:0000313" key="9">
    <source>
        <dbReference type="Proteomes" id="UP000199516"/>
    </source>
</evidence>
<evidence type="ECO:0000256" key="3">
    <source>
        <dbReference type="ARBA" id="ARBA00022806"/>
    </source>
</evidence>
<dbReference type="GO" id="GO:0043138">
    <property type="term" value="F:3'-5' DNA helicase activity"/>
    <property type="evidence" value="ECO:0007669"/>
    <property type="project" value="TreeGrafter"/>
</dbReference>
<dbReference type="Gene3D" id="3.40.50.300">
    <property type="entry name" value="P-loop containing nucleotide triphosphate hydrolases"/>
    <property type="match status" value="2"/>
</dbReference>
<feature type="domain" description="UvrD-like helicase ATP-binding" evidence="7">
    <location>
        <begin position="1"/>
        <end position="233"/>
    </location>
</feature>
<proteinExistence type="predicted"/>
<evidence type="ECO:0000256" key="2">
    <source>
        <dbReference type="ARBA" id="ARBA00022801"/>
    </source>
</evidence>
<keyword evidence="2 5" id="KW-0378">Hydrolase</keyword>
<dbReference type="EMBL" id="FONT01000004">
    <property type="protein sequence ID" value="SFE80681.1"/>
    <property type="molecule type" value="Genomic_DNA"/>
</dbReference>
<feature type="binding site" evidence="5">
    <location>
        <begin position="21"/>
        <end position="28"/>
    </location>
    <ligand>
        <name>ATP</name>
        <dbReference type="ChEBI" id="CHEBI:30616"/>
    </ligand>
</feature>
<dbReference type="InterPro" id="IPR027785">
    <property type="entry name" value="UvrD-like_helicase_C"/>
</dbReference>
<organism evidence="8 9">
    <name type="scientific">Alteribacillus iranensis</name>
    <dbReference type="NCBI Taxonomy" id="930128"/>
    <lineage>
        <taxon>Bacteria</taxon>
        <taxon>Bacillati</taxon>
        <taxon>Bacillota</taxon>
        <taxon>Bacilli</taxon>
        <taxon>Bacillales</taxon>
        <taxon>Bacillaceae</taxon>
        <taxon>Alteribacillus</taxon>
    </lineage>
</organism>
<dbReference type="Pfam" id="PF13245">
    <property type="entry name" value="AAA_19"/>
    <property type="match status" value="1"/>
</dbReference>
<dbReference type="PANTHER" id="PTHR11070">
    <property type="entry name" value="UVRD / RECB / PCRA DNA HELICASE FAMILY MEMBER"/>
    <property type="match status" value="1"/>
</dbReference>
<dbReference type="OrthoDB" id="9765670at2"/>
<feature type="coiled-coil region" evidence="6">
    <location>
        <begin position="350"/>
        <end position="377"/>
    </location>
</feature>
<dbReference type="GO" id="GO:0000725">
    <property type="term" value="P:recombinational repair"/>
    <property type="evidence" value="ECO:0007669"/>
    <property type="project" value="TreeGrafter"/>
</dbReference>
<keyword evidence="3 5" id="KW-0347">Helicase</keyword>
<evidence type="ECO:0000256" key="6">
    <source>
        <dbReference type="SAM" id="Coils"/>
    </source>
</evidence>
<dbReference type="InterPro" id="IPR000212">
    <property type="entry name" value="DNA_helicase_UvrD/REP"/>
</dbReference>
<evidence type="ECO:0000256" key="5">
    <source>
        <dbReference type="PROSITE-ProRule" id="PRU00560"/>
    </source>
</evidence>
<dbReference type="RefSeq" id="WP_091661275.1">
    <property type="nucleotide sequence ID" value="NZ_FONT01000004.1"/>
</dbReference>